<evidence type="ECO:0000256" key="15">
    <source>
        <dbReference type="SAM" id="MobiDB-lite"/>
    </source>
</evidence>
<evidence type="ECO:0000259" key="17">
    <source>
        <dbReference type="PROSITE" id="PS50134"/>
    </source>
</evidence>
<keyword evidence="3" id="KW-0808">Transferase</keyword>
<dbReference type="PROSITE" id="PS01357">
    <property type="entry name" value="ZF_ZZ_1"/>
    <property type="match status" value="1"/>
</dbReference>
<keyword evidence="4" id="KW-0479">Metal-binding</keyword>
<dbReference type="Pfam" id="PF02135">
    <property type="entry name" value="zf-TAZ"/>
    <property type="match status" value="1"/>
</dbReference>
<comment type="subcellular location">
    <subcellularLocation>
        <location evidence="1">Nucleus</location>
    </subcellularLocation>
</comment>
<dbReference type="Gene3D" id="3.30.40.10">
    <property type="entry name" value="Zinc/RING finger domain, C3HC4 (zinc finger)"/>
    <property type="match status" value="1"/>
</dbReference>
<dbReference type="GO" id="GO:0031490">
    <property type="term" value="F:chromatin DNA binding"/>
    <property type="evidence" value="ECO:0007669"/>
    <property type="project" value="TreeGrafter"/>
</dbReference>
<dbReference type="GO" id="GO:0000123">
    <property type="term" value="C:histone acetyltransferase complex"/>
    <property type="evidence" value="ECO:0007669"/>
    <property type="project" value="TreeGrafter"/>
</dbReference>
<keyword evidence="7" id="KW-0156">Chromatin regulator</keyword>
<dbReference type="PhylomeDB" id="A0A068U457"/>
<dbReference type="GO" id="GO:0005634">
    <property type="term" value="C:nucleus"/>
    <property type="evidence" value="ECO:0007669"/>
    <property type="project" value="UniProtKB-SubCell"/>
</dbReference>
<dbReference type="Pfam" id="PF00569">
    <property type="entry name" value="ZZ"/>
    <property type="match status" value="1"/>
</dbReference>
<evidence type="ECO:0000256" key="7">
    <source>
        <dbReference type="ARBA" id="ARBA00022853"/>
    </source>
</evidence>
<dbReference type="Proteomes" id="UP000295252">
    <property type="component" value="Chromosome IX"/>
</dbReference>
<keyword evidence="5 14" id="KW-0863">Zinc-finger</keyword>
<evidence type="ECO:0000313" key="20">
    <source>
        <dbReference type="EMBL" id="CDP02398.1"/>
    </source>
</evidence>
<name>A0A068U457_COFCA</name>
<evidence type="ECO:0000259" key="16">
    <source>
        <dbReference type="PROSITE" id="PS50016"/>
    </source>
</evidence>
<dbReference type="InterPro" id="IPR001965">
    <property type="entry name" value="Znf_PHD"/>
</dbReference>
<feature type="domain" description="TAZ-type" evidence="17">
    <location>
        <begin position="1321"/>
        <end position="1406"/>
    </location>
</feature>
<feature type="region of interest" description="Disordered" evidence="15">
    <location>
        <begin position="621"/>
        <end position="649"/>
    </location>
</feature>
<reference evidence="21" key="1">
    <citation type="journal article" date="2014" name="Science">
        <title>The coffee genome provides insight into the convergent evolution of caffeine biosynthesis.</title>
        <authorList>
            <person name="Denoeud F."/>
            <person name="Carretero-Paulet L."/>
            <person name="Dereeper A."/>
            <person name="Droc G."/>
            <person name="Guyot R."/>
            <person name="Pietrella M."/>
            <person name="Zheng C."/>
            <person name="Alberti A."/>
            <person name="Anthony F."/>
            <person name="Aprea G."/>
            <person name="Aury J.M."/>
            <person name="Bento P."/>
            <person name="Bernard M."/>
            <person name="Bocs S."/>
            <person name="Campa C."/>
            <person name="Cenci A."/>
            <person name="Combes M.C."/>
            <person name="Crouzillat D."/>
            <person name="Da Silva C."/>
            <person name="Daddiego L."/>
            <person name="De Bellis F."/>
            <person name="Dussert S."/>
            <person name="Garsmeur O."/>
            <person name="Gayraud T."/>
            <person name="Guignon V."/>
            <person name="Jahn K."/>
            <person name="Jamilloux V."/>
            <person name="Joet T."/>
            <person name="Labadie K."/>
            <person name="Lan T."/>
            <person name="Leclercq J."/>
            <person name="Lepelley M."/>
            <person name="Leroy T."/>
            <person name="Li L.T."/>
            <person name="Librado P."/>
            <person name="Lopez L."/>
            <person name="Munoz A."/>
            <person name="Noel B."/>
            <person name="Pallavicini A."/>
            <person name="Perrotta G."/>
            <person name="Poncet V."/>
            <person name="Pot D."/>
            <person name="Priyono X."/>
            <person name="Rigoreau M."/>
            <person name="Rouard M."/>
            <person name="Rozas J."/>
            <person name="Tranchant-Dubreuil C."/>
            <person name="VanBuren R."/>
            <person name="Zhang Q."/>
            <person name="Andrade A.C."/>
            <person name="Argout X."/>
            <person name="Bertrand B."/>
            <person name="de Kochko A."/>
            <person name="Graziosi G."/>
            <person name="Henry R.J."/>
            <person name="Jayarama X."/>
            <person name="Ming R."/>
            <person name="Nagai C."/>
            <person name="Rounsley S."/>
            <person name="Sankoff D."/>
            <person name="Giuliano G."/>
            <person name="Albert V.A."/>
            <person name="Wincker P."/>
            <person name="Lashermes P."/>
        </authorList>
    </citation>
    <scope>NUCLEOTIDE SEQUENCE [LARGE SCALE GENOMIC DNA]</scope>
    <source>
        <strain evidence="21">cv. DH200-94</strain>
    </source>
</reference>
<keyword evidence="10" id="KW-0804">Transcription</keyword>
<accession>A0A068U457</accession>
<dbReference type="Pfam" id="PF08214">
    <property type="entry name" value="HAT_KAT11"/>
    <property type="match status" value="1"/>
</dbReference>
<evidence type="ECO:0000256" key="9">
    <source>
        <dbReference type="ARBA" id="ARBA00023159"/>
    </source>
</evidence>
<dbReference type="Gene3D" id="1.20.1020.10">
    <property type="entry name" value="TAZ domain"/>
    <property type="match status" value="1"/>
</dbReference>
<dbReference type="GO" id="GO:0045944">
    <property type="term" value="P:positive regulation of transcription by RNA polymerase II"/>
    <property type="evidence" value="ECO:0007669"/>
    <property type="project" value="TreeGrafter"/>
</dbReference>
<dbReference type="SMART" id="SM00249">
    <property type="entry name" value="PHD"/>
    <property type="match status" value="1"/>
</dbReference>
<dbReference type="PANTHER" id="PTHR13808:SF53">
    <property type="entry name" value="HISTONE ACETYLTRANSFERASE HAC2"/>
    <property type="match status" value="1"/>
</dbReference>
<dbReference type="InterPro" id="IPR043145">
    <property type="entry name" value="Znf_ZZ_sf"/>
</dbReference>
<dbReference type="PROSITE" id="PS50135">
    <property type="entry name" value="ZF_ZZ_2"/>
    <property type="match status" value="2"/>
</dbReference>
<dbReference type="SMART" id="SM01250">
    <property type="entry name" value="KAT11"/>
    <property type="match status" value="1"/>
</dbReference>
<evidence type="ECO:0000256" key="12">
    <source>
        <dbReference type="ARBA" id="ARBA00023315"/>
    </source>
</evidence>
<dbReference type="InterPro" id="IPR000197">
    <property type="entry name" value="Znf_TAZ"/>
</dbReference>
<dbReference type="InterPro" id="IPR035898">
    <property type="entry name" value="TAZ_dom_sf"/>
</dbReference>
<evidence type="ECO:0000256" key="10">
    <source>
        <dbReference type="ARBA" id="ARBA00023163"/>
    </source>
</evidence>
<feature type="compositionally biased region" description="Basic and acidic residues" evidence="15">
    <location>
        <begin position="632"/>
        <end position="642"/>
    </location>
</feature>
<keyword evidence="21" id="KW-1185">Reference proteome</keyword>
<dbReference type="SUPFAM" id="SSF57903">
    <property type="entry name" value="FYVE/PHD zinc finger"/>
    <property type="match status" value="1"/>
</dbReference>
<keyword evidence="6" id="KW-0862">Zinc</keyword>
<dbReference type="STRING" id="49390.A0A068U457"/>
<keyword evidence="12" id="KW-0012">Acyltransferase</keyword>
<dbReference type="InterPro" id="IPR013178">
    <property type="entry name" value="Histone_AcTrfase_Rtt109/CBP"/>
</dbReference>
<evidence type="ECO:0000256" key="1">
    <source>
        <dbReference type="ARBA" id="ARBA00004123"/>
    </source>
</evidence>
<dbReference type="GO" id="GO:0005667">
    <property type="term" value="C:transcription regulator complex"/>
    <property type="evidence" value="ECO:0007669"/>
    <property type="project" value="TreeGrafter"/>
</dbReference>
<evidence type="ECO:0000256" key="4">
    <source>
        <dbReference type="ARBA" id="ARBA00022723"/>
    </source>
</evidence>
<protein>
    <recommendedName>
        <fullName evidence="2">histone acetyltransferase</fullName>
        <ecNumber evidence="2">2.3.1.48</ecNumber>
    </recommendedName>
</protein>
<dbReference type="SMART" id="SM00551">
    <property type="entry name" value="ZnF_TAZ"/>
    <property type="match status" value="1"/>
</dbReference>
<evidence type="ECO:0000259" key="18">
    <source>
        <dbReference type="PROSITE" id="PS50135"/>
    </source>
</evidence>
<dbReference type="InParanoid" id="A0A068U457"/>
<dbReference type="GO" id="GO:0003713">
    <property type="term" value="F:transcription coactivator activity"/>
    <property type="evidence" value="ECO:0007669"/>
    <property type="project" value="TreeGrafter"/>
</dbReference>
<dbReference type="SMART" id="SM00291">
    <property type="entry name" value="ZnF_ZZ"/>
    <property type="match status" value="2"/>
</dbReference>
<evidence type="ECO:0000256" key="2">
    <source>
        <dbReference type="ARBA" id="ARBA00013184"/>
    </source>
</evidence>
<dbReference type="PROSITE" id="PS50134">
    <property type="entry name" value="ZF_TAZ"/>
    <property type="match status" value="1"/>
</dbReference>
<dbReference type="InterPro" id="IPR010303">
    <property type="entry name" value="RING_CBP-p300"/>
</dbReference>
<dbReference type="CDD" id="cd15802">
    <property type="entry name" value="RING_CBP-p300"/>
    <property type="match status" value="1"/>
</dbReference>
<keyword evidence="9" id="KW-0010">Activator</keyword>
<dbReference type="InterPro" id="IPR013083">
    <property type="entry name" value="Znf_RING/FYVE/PHD"/>
</dbReference>
<proteinExistence type="predicted"/>
<feature type="domain" description="ZZ-type" evidence="18">
    <location>
        <begin position="1148"/>
        <end position="1211"/>
    </location>
</feature>
<comment type="catalytic activity">
    <reaction evidence="13">
        <text>L-lysyl-[protein] + acetyl-CoA = N(6)-acetyl-L-lysyl-[protein] + CoA + H(+)</text>
        <dbReference type="Rhea" id="RHEA:45948"/>
        <dbReference type="Rhea" id="RHEA-COMP:9752"/>
        <dbReference type="Rhea" id="RHEA-COMP:10731"/>
        <dbReference type="ChEBI" id="CHEBI:15378"/>
        <dbReference type="ChEBI" id="CHEBI:29969"/>
        <dbReference type="ChEBI" id="CHEBI:57287"/>
        <dbReference type="ChEBI" id="CHEBI:57288"/>
        <dbReference type="ChEBI" id="CHEBI:61930"/>
        <dbReference type="EC" id="2.3.1.48"/>
    </reaction>
</comment>
<dbReference type="SUPFAM" id="SSF57933">
    <property type="entry name" value="TAZ domain"/>
    <property type="match status" value="1"/>
</dbReference>
<feature type="domain" description="CBP/p300-type HAT" evidence="19">
    <location>
        <begin position="835"/>
        <end position="1266"/>
    </location>
</feature>
<keyword evidence="8" id="KW-0805">Transcription regulation</keyword>
<evidence type="ECO:0000256" key="6">
    <source>
        <dbReference type="ARBA" id="ARBA00022833"/>
    </source>
</evidence>
<dbReference type="GO" id="GO:0004402">
    <property type="term" value="F:histone acetyltransferase activity"/>
    <property type="evidence" value="ECO:0007669"/>
    <property type="project" value="InterPro"/>
</dbReference>
<evidence type="ECO:0000313" key="21">
    <source>
        <dbReference type="Proteomes" id="UP000295252"/>
    </source>
</evidence>
<dbReference type="Gene3D" id="3.30.60.90">
    <property type="match status" value="2"/>
</dbReference>
<evidence type="ECO:0000256" key="5">
    <source>
        <dbReference type="ARBA" id="ARBA00022771"/>
    </source>
</evidence>
<dbReference type="InterPro" id="IPR019787">
    <property type="entry name" value="Znf_PHD-finger"/>
</dbReference>
<dbReference type="PROSITE" id="PS51727">
    <property type="entry name" value="CBP_P300_HAT"/>
    <property type="match status" value="1"/>
</dbReference>
<dbReference type="EMBL" id="HG739092">
    <property type="protein sequence ID" value="CDP02398.1"/>
    <property type="molecule type" value="Genomic_DNA"/>
</dbReference>
<dbReference type="Gramene" id="CDP02398">
    <property type="protein sequence ID" value="CDP02398"/>
    <property type="gene ID" value="GSCOC_T00039764001"/>
</dbReference>
<dbReference type="GO" id="GO:0008270">
    <property type="term" value="F:zinc ion binding"/>
    <property type="evidence" value="ECO:0007669"/>
    <property type="project" value="UniProtKB-KW"/>
</dbReference>
<dbReference type="PANTHER" id="PTHR13808">
    <property type="entry name" value="CBP/P300-RELATED"/>
    <property type="match status" value="1"/>
</dbReference>
<evidence type="ECO:0000256" key="8">
    <source>
        <dbReference type="ARBA" id="ARBA00023015"/>
    </source>
</evidence>
<keyword evidence="11" id="KW-0539">Nucleus</keyword>
<dbReference type="SUPFAM" id="SSF57850">
    <property type="entry name" value="RING/U-box"/>
    <property type="match status" value="2"/>
</dbReference>
<evidence type="ECO:0000256" key="13">
    <source>
        <dbReference type="ARBA" id="ARBA00048017"/>
    </source>
</evidence>
<evidence type="ECO:0000256" key="14">
    <source>
        <dbReference type="PROSITE-ProRule" id="PRU00228"/>
    </source>
</evidence>
<feature type="domain" description="PHD-type" evidence="16">
    <location>
        <begin position="744"/>
        <end position="822"/>
    </location>
</feature>
<dbReference type="OrthoDB" id="899at2759"/>
<dbReference type="PROSITE" id="PS50016">
    <property type="entry name" value="ZF_PHD_2"/>
    <property type="match status" value="1"/>
</dbReference>
<evidence type="ECO:0000259" key="19">
    <source>
        <dbReference type="PROSITE" id="PS51727"/>
    </source>
</evidence>
<dbReference type="InterPro" id="IPR011011">
    <property type="entry name" value="Znf_FYVE_PHD"/>
</dbReference>
<gene>
    <name evidence="20" type="ORF">GSCOC_T00039764001</name>
</gene>
<sequence>MGTRCQNFVDTIFNYKGCHSNPEMLSTQFQNLVPHPAFDAHPLNKASSFYQSSQIAAPGLGWMPDFHSISSQYGDLMTTGIDHNGTGYVYHDYLPQGFSFSNQGASSRFIASDGNNMFSSLGKNPISAEVIASPEHIVLINEGYRFNNQDIACRFIAPDGDNMFSPLGKLSISPEIITSPEQISSITACSDVDLHSDGEYCDGGSTFPCIRLNYLSKPSSQSCNPVQQGELDLEDQRLMEANQNVYHEVLPIPSVQHGQIPYPNTCILEQVFDRIPQGSNSLSSQIAGNAISTHEDLLQDQLPQLNQLPGQLQFDELSKALIREVDSESQCDNYTSNERFLKLSQFSVEQECHSQQQQPSILQQIGVSKIADSTNLSIQDILLQYIHHSNDVQNKGKNQATFLKKLHDMRCQDKDCKCDRDRALICHYENCSYFFCSICKPVRELCSADRVQSGLGDLRSDPLMAVHGRECSVSGTYIDEVALPPPKRKRLEDCFLSGNVSSSPDADSVDESFRSGGTSQCKSWSESPLCNNESQEVTKTEDLCFRENPIPDMKREKLHSSEDTAFVTSNHNPENSQGVAYGDGPFLCGKLNYGTSNSGDLKSDILPVLEEPNVVQENGGIHYLSKPTQPELKAKADSREAATDNQSGTSLEDVKKLPVSLVDFLSSVEINEHICSLGQSMGQGITTESKENLMESCVGENKCQLCNMDQLVFSPTPMYCSSCNLRIKHNLIYYWTLDEMGSRHCFCTRCFKESRGGNITLQQGMSVSKALLQKERNNEENEESWVQCDKCGCWQHQICGLYNAKRDAEGKAKYICPYCRLKEIEIGEHVPLPAAFGAKDLPRTKLSDHIEQRLFGKLKREREERAKFLGKDLDEVPEAAELVVRVVLSMNKLLQVKQQFLDIFPDEDYPEEFPYKSRVILLFQKIEGVDVCLFGMYAQEFGSECGQPNQRCLYISYLDSVKYFRPEIETVSGEALRTFVYQEILIGYLDYCKKLGFATCYIWACPPIKGEDYILYCHPETQKTPKPEKLRQWYKSMLKKAVQEGIVVDYTNMYDRFFISNGECGTKITAARLPYFDGDYWSGAAEEMIMDMRKPKGEARGKVKNLTKRSLKAMGLDNLTDDATKDILVMQKLGHTILPLKEDFLVVHLQFTCKNCHNLILSGAHWFCNQCKNYYLCSRCLQVEQTPNETKTHTSSGGEEHFLSQVTVNDIPIDTAESDVILDNDIFENRHSFLSFCQGNHYQFNTLRRAKHSSMMILYDLHKQMPFTMVTTCSICFRDIMIGAGWHCESCPSFDICITCYHKSGKGCHNHKLVRHLTKNQAQRKKAFQVEVLNALDQASQCHVTRSSPCSHPRCLQVRKLFHHSSQCKIRHAGGCQYCWKVWFMIRTHSRVCKDSRCSVPRCMDVKEQTEMWSRKSEMRRRAAVKSLKLLEVSGDS</sequence>
<feature type="domain" description="ZZ-type" evidence="18">
    <location>
        <begin position="1268"/>
        <end position="1321"/>
    </location>
</feature>
<organism evidence="20 21">
    <name type="scientific">Coffea canephora</name>
    <name type="common">Robusta coffee</name>
    <dbReference type="NCBI Taxonomy" id="49390"/>
    <lineage>
        <taxon>Eukaryota</taxon>
        <taxon>Viridiplantae</taxon>
        <taxon>Streptophyta</taxon>
        <taxon>Embryophyta</taxon>
        <taxon>Tracheophyta</taxon>
        <taxon>Spermatophyta</taxon>
        <taxon>Magnoliopsida</taxon>
        <taxon>eudicotyledons</taxon>
        <taxon>Gunneridae</taxon>
        <taxon>Pentapetalae</taxon>
        <taxon>asterids</taxon>
        <taxon>lamiids</taxon>
        <taxon>Gentianales</taxon>
        <taxon>Rubiaceae</taxon>
        <taxon>Ixoroideae</taxon>
        <taxon>Gardenieae complex</taxon>
        <taxon>Bertiereae - Coffeeae clade</taxon>
        <taxon>Coffeeae</taxon>
        <taxon>Coffea</taxon>
    </lineage>
</organism>
<dbReference type="EC" id="2.3.1.48" evidence="2"/>
<evidence type="ECO:0000256" key="3">
    <source>
        <dbReference type="ARBA" id="ARBA00022679"/>
    </source>
</evidence>
<evidence type="ECO:0000256" key="11">
    <source>
        <dbReference type="ARBA" id="ARBA00023242"/>
    </source>
</evidence>
<dbReference type="InterPro" id="IPR000433">
    <property type="entry name" value="Znf_ZZ"/>
</dbReference>
<dbReference type="InterPro" id="IPR031162">
    <property type="entry name" value="CBP_P300_HAT"/>
</dbReference>